<dbReference type="EMBL" id="QGMH01000065">
    <property type="protein sequence ID" value="TVY26614.1"/>
    <property type="molecule type" value="Genomic_DNA"/>
</dbReference>
<proteinExistence type="predicted"/>
<evidence type="ECO:0000313" key="2">
    <source>
        <dbReference type="EMBL" id="TVY26614.1"/>
    </source>
</evidence>
<keyword evidence="1" id="KW-1133">Transmembrane helix</keyword>
<sequence>MTFAVRLSSMKFDRSFTSSHGSTIRGVFVVIAFCVFGYLLLLPLFAILKGFQFLFSFHTEIVIPGPGEDALGHFAGRRDCGISKSEIYLAPFPLDPGVSPFCKDRATLLEALSSGGRHGFDEPFVGKGCTYRWFSTPEICMILERFNALVFIGDSTAQTIYTALNILLREDLALGGLQQWMMNDQDRAACKCDQQFVNGDCLGYSIRGIKEAKKNMKQSPYFCERVPHAYVPVDSTPASLTALNAFKSLTYDRPKPWQPSPVILSFSPSLDITTTTRVLDEWASLATAAERKIPLLFLGPQAQGLNKAGKDGNAALWKFQDEIAEPAKRRHFDVLGLWNLTAQAGSTDGEKYGEKVALVQAMMIINWLSKLGTS</sequence>
<dbReference type="OrthoDB" id="5373426at2759"/>
<evidence type="ECO:0000313" key="3">
    <source>
        <dbReference type="Proteomes" id="UP000431533"/>
    </source>
</evidence>
<organism evidence="2 3">
    <name type="scientific">Lachnellula hyalina</name>
    <dbReference type="NCBI Taxonomy" id="1316788"/>
    <lineage>
        <taxon>Eukaryota</taxon>
        <taxon>Fungi</taxon>
        <taxon>Dikarya</taxon>
        <taxon>Ascomycota</taxon>
        <taxon>Pezizomycotina</taxon>
        <taxon>Leotiomycetes</taxon>
        <taxon>Helotiales</taxon>
        <taxon>Lachnaceae</taxon>
        <taxon>Lachnellula</taxon>
    </lineage>
</organism>
<reference evidence="2 3" key="1">
    <citation type="submission" date="2018-05" db="EMBL/GenBank/DDBJ databases">
        <title>Genome sequencing and assembly of the regulated plant pathogen Lachnellula willkommii and related sister species for the development of diagnostic species identification markers.</title>
        <authorList>
            <person name="Giroux E."/>
            <person name="Bilodeau G."/>
        </authorList>
    </citation>
    <scope>NUCLEOTIDE SEQUENCE [LARGE SCALE GENOMIC DNA]</scope>
    <source>
        <strain evidence="2 3">CBS 185.66</strain>
    </source>
</reference>
<dbReference type="RefSeq" id="XP_031005402.1">
    <property type="nucleotide sequence ID" value="XM_031149061.1"/>
</dbReference>
<name>A0A8H8R4A1_9HELO</name>
<feature type="transmembrane region" description="Helical" evidence="1">
    <location>
        <begin position="26"/>
        <end position="48"/>
    </location>
</feature>
<keyword evidence="3" id="KW-1185">Reference proteome</keyword>
<dbReference type="GeneID" id="41984296"/>
<dbReference type="Proteomes" id="UP000431533">
    <property type="component" value="Unassembled WGS sequence"/>
</dbReference>
<gene>
    <name evidence="2" type="ORF">LHYA1_G004098</name>
</gene>
<dbReference type="AlphaFoldDB" id="A0A8H8R4A1"/>
<keyword evidence="1" id="KW-0812">Transmembrane</keyword>
<evidence type="ECO:0000256" key="1">
    <source>
        <dbReference type="SAM" id="Phobius"/>
    </source>
</evidence>
<keyword evidence="1" id="KW-0472">Membrane</keyword>
<comment type="caution">
    <text evidence="2">The sequence shown here is derived from an EMBL/GenBank/DDBJ whole genome shotgun (WGS) entry which is preliminary data.</text>
</comment>
<accession>A0A8H8R4A1</accession>
<protein>
    <submittedName>
        <fullName evidence="2">Uncharacterized protein</fullName>
    </submittedName>
</protein>